<protein>
    <submittedName>
        <fullName evidence="1">Uncharacterized protein</fullName>
    </submittedName>
</protein>
<evidence type="ECO:0000313" key="2">
    <source>
        <dbReference type="Proteomes" id="UP000316242"/>
    </source>
</evidence>
<dbReference type="EMBL" id="BJNE01000009">
    <property type="protein sequence ID" value="GEC13126.1"/>
    <property type="molecule type" value="Genomic_DNA"/>
</dbReference>
<proteinExistence type="predicted"/>
<reference evidence="1 2" key="1">
    <citation type="submission" date="2019-06" db="EMBL/GenBank/DDBJ databases">
        <title>Whole genome shotgun sequence of Glutamicibacter nicotianae NBRC 14234.</title>
        <authorList>
            <person name="Hosoyama A."/>
            <person name="Uohara A."/>
            <person name="Ohji S."/>
            <person name="Ichikawa N."/>
        </authorList>
    </citation>
    <scope>NUCLEOTIDE SEQUENCE [LARGE SCALE GENOMIC DNA]</scope>
    <source>
        <strain evidence="1 2">NBRC 14234</strain>
    </source>
</reference>
<organism evidence="1 2">
    <name type="scientific">Glutamicibacter nicotianae</name>
    <name type="common">Arthrobacter nicotianae</name>
    <dbReference type="NCBI Taxonomy" id="37929"/>
    <lineage>
        <taxon>Bacteria</taxon>
        <taxon>Bacillati</taxon>
        <taxon>Actinomycetota</taxon>
        <taxon>Actinomycetes</taxon>
        <taxon>Micrococcales</taxon>
        <taxon>Micrococcaceae</taxon>
        <taxon>Glutamicibacter</taxon>
    </lineage>
</organism>
<accession>A0ABQ0RMU1</accession>
<comment type="caution">
    <text evidence="1">The sequence shown here is derived from an EMBL/GenBank/DDBJ whole genome shotgun (WGS) entry which is preliminary data.</text>
</comment>
<evidence type="ECO:0000313" key="1">
    <source>
        <dbReference type="EMBL" id="GEC13126.1"/>
    </source>
</evidence>
<dbReference type="Proteomes" id="UP000316242">
    <property type="component" value="Unassembled WGS sequence"/>
</dbReference>
<name>A0ABQ0RMU1_GLUNI</name>
<sequence>MGSPRALTGRANDWSQAFPDLYKQSLAKVVLIVVPLDIVNSWISAYTPSDRVHDPTENGV</sequence>
<gene>
    <name evidence="1" type="ORF">ANI01nite_23290</name>
</gene>
<keyword evidence="2" id="KW-1185">Reference proteome</keyword>